<reference evidence="1" key="1">
    <citation type="submission" date="2023-05" db="EMBL/GenBank/DDBJ databases">
        <title>Nepenthes gracilis genome sequencing.</title>
        <authorList>
            <person name="Fukushima K."/>
        </authorList>
    </citation>
    <scope>NUCLEOTIDE SEQUENCE</scope>
    <source>
        <strain evidence="1">SING2019-196</strain>
    </source>
</reference>
<name>A0AAD3S634_NEPGR</name>
<gene>
    <name evidence="1" type="ORF">Nepgr_006721</name>
</gene>
<organism evidence="1 2">
    <name type="scientific">Nepenthes gracilis</name>
    <name type="common">Slender pitcher plant</name>
    <dbReference type="NCBI Taxonomy" id="150966"/>
    <lineage>
        <taxon>Eukaryota</taxon>
        <taxon>Viridiplantae</taxon>
        <taxon>Streptophyta</taxon>
        <taxon>Embryophyta</taxon>
        <taxon>Tracheophyta</taxon>
        <taxon>Spermatophyta</taxon>
        <taxon>Magnoliopsida</taxon>
        <taxon>eudicotyledons</taxon>
        <taxon>Gunneridae</taxon>
        <taxon>Pentapetalae</taxon>
        <taxon>Caryophyllales</taxon>
        <taxon>Nepenthaceae</taxon>
        <taxon>Nepenthes</taxon>
    </lineage>
</organism>
<sequence>MKVNADNLEMIPASVSPLSSALSLIVDADSLNGKHPKDVDCEPVFGAPDPRCQPGVSVSLVEGLPRGFQLGAMHRGSVGTGIQSEAAYQTPSVNVVASSKGGNALADSPWKQAPLLMS</sequence>
<proteinExistence type="predicted"/>
<dbReference type="AlphaFoldDB" id="A0AAD3S634"/>
<evidence type="ECO:0000313" key="2">
    <source>
        <dbReference type="Proteomes" id="UP001279734"/>
    </source>
</evidence>
<accession>A0AAD3S634</accession>
<evidence type="ECO:0000313" key="1">
    <source>
        <dbReference type="EMBL" id="GMH04881.1"/>
    </source>
</evidence>
<dbReference type="Proteomes" id="UP001279734">
    <property type="component" value="Unassembled WGS sequence"/>
</dbReference>
<keyword evidence="2" id="KW-1185">Reference proteome</keyword>
<protein>
    <submittedName>
        <fullName evidence="1">Uncharacterized protein</fullName>
    </submittedName>
</protein>
<dbReference type="EMBL" id="BSYO01000005">
    <property type="protein sequence ID" value="GMH04881.1"/>
    <property type="molecule type" value="Genomic_DNA"/>
</dbReference>
<comment type="caution">
    <text evidence="1">The sequence shown here is derived from an EMBL/GenBank/DDBJ whole genome shotgun (WGS) entry which is preliminary data.</text>
</comment>